<sequence>MKNHLQILSIKKLKPLKIIINTKIYLYFLLFIGLSACQNNKPTESTNSASKDSIAVVQTDTVAVTPVSEVSYALALSPNALQLVNQNTGATTEMSFGMQFDDAVETLEKVLKLKPSVGINSECGAGPLKMATWDNGLTLLFKEKNKEWLFEGWAANKAKNPEMKLTNMAGVGIGSTRKDMESATVIEVEKTSLGYEFSTKSDDLFGIFDGAGENAKITALWSGISCNFR</sequence>
<comment type="caution">
    <text evidence="1">The sequence shown here is derived from an EMBL/GenBank/DDBJ whole genome shotgun (WGS) entry which is preliminary data.</text>
</comment>
<dbReference type="AlphaFoldDB" id="A0A179DBS4"/>
<dbReference type="STRING" id="1826909.A5893_15660"/>
<gene>
    <name evidence="1" type="ORF">A5893_15660</name>
</gene>
<name>A0A179DBS4_9SPHI</name>
<dbReference type="OrthoDB" id="878483at2"/>
<protein>
    <submittedName>
        <fullName evidence="1">Uncharacterized protein</fullName>
    </submittedName>
</protein>
<evidence type="ECO:0000313" key="1">
    <source>
        <dbReference type="EMBL" id="OAQ38232.1"/>
    </source>
</evidence>
<keyword evidence="2" id="KW-1185">Reference proteome</keyword>
<evidence type="ECO:0000313" key="2">
    <source>
        <dbReference type="Proteomes" id="UP000078459"/>
    </source>
</evidence>
<dbReference type="RefSeq" id="WP_068823624.1">
    <property type="nucleotide sequence ID" value="NZ_LWHJ01000031.1"/>
</dbReference>
<accession>A0A179DBS4</accession>
<reference evidence="1 2" key="1">
    <citation type="submission" date="2016-04" db="EMBL/GenBank/DDBJ databases">
        <authorList>
            <person name="Evans L.H."/>
            <person name="Alamgir A."/>
            <person name="Owens N."/>
            <person name="Weber N.D."/>
            <person name="Virtaneva K."/>
            <person name="Barbian K."/>
            <person name="Babar A."/>
            <person name="Rosenke K."/>
        </authorList>
    </citation>
    <scope>NUCLEOTIDE SEQUENCE [LARGE SCALE GENOMIC DNA]</scope>
    <source>
        <strain evidence="1 2">CCM 8644</strain>
    </source>
</reference>
<dbReference type="EMBL" id="LWHJ01000031">
    <property type="protein sequence ID" value="OAQ38232.1"/>
    <property type="molecule type" value="Genomic_DNA"/>
</dbReference>
<proteinExistence type="predicted"/>
<reference evidence="1 2" key="2">
    <citation type="submission" date="2016-06" db="EMBL/GenBank/DDBJ databases">
        <title>Pedobacter psychrophilus sp. nov., isolated from Antarctic fragmentary rock.</title>
        <authorList>
            <person name="Svec P."/>
        </authorList>
    </citation>
    <scope>NUCLEOTIDE SEQUENCE [LARGE SCALE GENOMIC DNA]</scope>
    <source>
        <strain evidence="1 2">CCM 8644</strain>
    </source>
</reference>
<organism evidence="1 2">
    <name type="scientific">Pedobacter psychrophilus</name>
    <dbReference type="NCBI Taxonomy" id="1826909"/>
    <lineage>
        <taxon>Bacteria</taxon>
        <taxon>Pseudomonadati</taxon>
        <taxon>Bacteroidota</taxon>
        <taxon>Sphingobacteriia</taxon>
        <taxon>Sphingobacteriales</taxon>
        <taxon>Sphingobacteriaceae</taxon>
        <taxon>Pedobacter</taxon>
    </lineage>
</organism>
<dbReference type="Proteomes" id="UP000078459">
    <property type="component" value="Unassembled WGS sequence"/>
</dbReference>